<dbReference type="PANTHER" id="PTHR35333:SF3">
    <property type="entry name" value="BETA-LACTAMASE-TYPE TRANSPEPTIDASE FOLD CONTAINING PROTEIN"/>
    <property type="match status" value="1"/>
</dbReference>
<comment type="caution">
    <text evidence="2">The sequence shown here is derived from an EMBL/GenBank/DDBJ whole genome shotgun (WGS) entry which is preliminary data.</text>
</comment>
<dbReference type="InterPro" id="IPR000871">
    <property type="entry name" value="Beta-lactam_class-A"/>
</dbReference>
<name>A0ABQ1Q0M0_9BACI</name>
<dbReference type="EMBL" id="BMIN01000005">
    <property type="protein sequence ID" value="GGD09431.1"/>
    <property type="molecule type" value="Genomic_DNA"/>
</dbReference>
<dbReference type="InterPro" id="IPR012338">
    <property type="entry name" value="Beta-lactam/transpept-like"/>
</dbReference>
<proteinExistence type="predicted"/>
<dbReference type="InterPro" id="IPR045155">
    <property type="entry name" value="Beta-lactam_cat"/>
</dbReference>
<sequence>MNSIHNKIDNLITKTTASASVSILFNNRSIVSINHNHPFRAASIIKVPIMMEAFRQDRDGLLNLDDPHPISPSESVGGAGVIHYLSGQQNYTLRQLIELMIIVSDNTAANLVLKAVGMESVNSLMKQLDCQDSALERFFMDHSAIEKGFENRTTAQDMMTCFLAINEPHPLFTKEEQKTMRQILYNQQFKDMLGSFTSSKEIEIFHKTGELEGAQHDVGVFKYRSETVYAAVLTDDLARNQEGRELIASIGQLVVDHLLDD</sequence>
<gene>
    <name evidence="2" type="ORF">GCM10011389_16180</name>
</gene>
<accession>A0ABQ1Q0M0</accession>
<keyword evidence="2" id="KW-0378">Hydrolase</keyword>
<dbReference type="Gene3D" id="3.40.710.10">
    <property type="entry name" value="DD-peptidase/beta-lactamase superfamily"/>
    <property type="match status" value="1"/>
</dbReference>
<dbReference type="Proteomes" id="UP000642571">
    <property type="component" value="Unassembled WGS sequence"/>
</dbReference>
<feature type="domain" description="Beta-lactamase class A catalytic" evidence="1">
    <location>
        <begin position="27"/>
        <end position="234"/>
    </location>
</feature>
<dbReference type="SUPFAM" id="SSF56601">
    <property type="entry name" value="beta-lactamase/transpeptidase-like"/>
    <property type="match status" value="1"/>
</dbReference>
<dbReference type="RefSeq" id="WP_188652607.1">
    <property type="nucleotide sequence ID" value="NZ_BMIN01000005.1"/>
</dbReference>
<keyword evidence="3" id="KW-1185">Reference proteome</keyword>
<dbReference type="Pfam" id="PF13354">
    <property type="entry name" value="Beta-lactamase2"/>
    <property type="match status" value="1"/>
</dbReference>
<evidence type="ECO:0000259" key="1">
    <source>
        <dbReference type="Pfam" id="PF13354"/>
    </source>
</evidence>
<evidence type="ECO:0000313" key="2">
    <source>
        <dbReference type="EMBL" id="GGD09431.1"/>
    </source>
</evidence>
<protein>
    <submittedName>
        <fullName evidence="2">Serine hydrolase</fullName>
    </submittedName>
</protein>
<reference evidence="3" key="1">
    <citation type="journal article" date="2019" name="Int. J. Syst. Evol. Microbiol.">
        <title>The Global Catalogue of Microorganisms (GCM) 10K type strain sequencing project: providing services to taxonomists for standard genome sequencing and annotation.</title>
        <authorList>
            <consortium name="The Broad Institute Genomics Platform"/>
            <consortium name="The Broad Institute Genome Sequencing Center for Infectious Disease"/>
            <person name="Wu L."/>
            <person name="Ma J."/>
        </authorList>
    </citation>
    <scope>NUCLEOTIDE SEQUENCE [LARGE SCALE GENOMIC DNA]</scope>
    <source>
        <strain evidence="3">CGMCC 1.15353</strain>
    </source>
</reference>
<organism evidence="2 3">
    <name type="scientific">Pontibacillus salipaludis</name>
    <dbReference type="NCBI Taxonomy" id="1697394"/>
    <lineage>
        <taxon>Bacteria</taxon>
        <taxon>Bacillati</taxon>
        <taxon>Bacillota</taxon>
        <taxon>Bacilli</taxon>
        <taxon>Bacillales</taxon>
        <taxon>Bacillaceae</taxon>
        <taxon>Pontibacillus</taxon>
    </lineage>
</organism>
<evidence type="ECO:0000313" key="3">
    <source>
        <dbReference type="Proteomes" id="UP000642571"/>
    </source>
</evidence>
<dbReference type="PANTHER" id="PTHR35333">
    <property type="entry name" value="BETA-LACTAMASE"/>
    <property type="match status" value="1"/>
</dbReference>
<dbReference type="GO" id="GO:0016787">
    <property type="term" value="F:hydrolase activity"/>
    <property type="evidence" value="ECO:0007669"/>
    <property type="project" value="UniProtKB-KW"/>
</dbReference>